<name>A0AAV4XJF1_CAEEX</name>
<keyword evidence="3" id="KW-1185">Reference proteome</keyword>
<gene>
    <name evidence="2" type="ORF">CEXT_205001</name>
</gene>
<evidence type="ECO:0000313" key="3">
    <source>
        <dbReference type="Proteomes" id="UP001054945"/>
    </source>
</evidence>
<dbReference type="EMBL" id="BPLR01000425">
    <property type="protein sequence ID" value="GIY94768.1"/>
    <property type="molecule type" value="Genomic_DNA"/>
</dbReference>
<organism evidence="2 3">
    <name type="scientific">Caerostris extrusa</name>
    <name type="common">Bark spider</name>
    <name type="synonym">Caerostris bankana</name>
    <dbReference type="NCBI Taxonomy" id="172846"/>
    <lineage>
        <taxon>Eukaryota</taxon>
        <taxon>Metazoa</taxon>
        <taxon>Ecdysozoa</taxon>
        <taxon>Arthropoda</taxon>
        <taxon>Chelicerata</taxon>
        <taxon>Arachnida</taxon>
        <taxon>Araneae</taxon>
        <taxon>Araneomorphae</taxon>
        <taxon>Entelegynae</taxon>
        <taxon>Araneoidea</taxon>
        <taxon>Araneidae</taxon>
        <taxon>Caerostris</taxon>
    </lineage>
</organism>
<protein>
    <submittedName>
        <fullName evidence="2">Uncharacterized protein</fullName>
    </submittedName>
</protein>
<accession>A0AAV4XJF1</accession>
<sequence length="76" mass="8484">MISEGESVSELDNSREDHSSVLFLGGGGSRGRGRRFVELSIRKLPPKRQEYVTFFTGGCTWNSFCIRPVQSSVESE</sequence>
<dbReference type="AlphaFoldDB" id="A0AAV4XJF1"/>
<reference evidence="2 3" key="1">
    <citation type="submission" date="2021-06" db="EMBL/GenBank/DDBJ databases">
        <title>Caerostris extrusa draft genome.</title>
        <authorList>
            <person name="Kono N."/>
            <person name="Arakawa K."/>
        </authorList>
    </citation>
    <scope>NUCLEOTIDE SEQUENCE [LARGE SCALE GENOMIC DNA]</scope>
</reference>
<evidence type="ECO:0000313" key="2">
    <source>
        <dbReference type="EMBL" id="GIY94768.1"/>
    </source>
</evidence>
<evidence type="ECO:0000256" key="1">
    <source>
        <dbReference type="SAM" id="MobiDB-lite"/>
    </source>
</evidence>
<comment type="caution">
    <text evidence="2">The sequence shown here is derived from an EMBL/GenBank/DDBJ whole genome shotgun (WGS) entry which is preliminary data.</text>
</comment>
<feature type="region of interest" description="Disordered" evidence="1">
    <location>
        <begin position="1"/>
        <end position="30"/>
    </location>
</feature>
<proteinExistence type="predicted"/>
<dbReference type="Proteomes" id="UP001054945">
    <property type="component" value="Unassembled WGS sequence"/>
</dbReference>